<dbReference type="EMBL" id="REGN01001616">
    <property type="protein sequence ID" value="RNA33566.1"/>
    <property type="molecule type" value="Genomic_DNA"/>
</dbReference>
<comment type="caution">
    <text evidence="1">The sequence shown here is derived from an EMBL/GenBank/DDBJ whole genome shotgun (WGS) entry which is preliminary data.</text>
</comment>
<organism evidence="1 2">
    <name type="scientific">Brachionus plicatilis</name>
    <name type="common">Marine rotifer</name>
    <name type="synonym">Brachionus muelleri</name>
    <dbReference type="NCBI Taxonomy" id="10195"/>
    <lineage>
        <taxon>Eukaryota</taxon>
        <taxon>Metazoa</taxon>
        <taxon>Spiralia</taxon>
        <taxon>Gnathifera</taxon>
        <taxon>Rotifera</taxon>
        <taxon>Eurotatoria</taxon>
        <taxon>Monogononta</taxon>
        <taxon>Pseudotrocha</taxon>
        <taxon>Ploima</taxon>
        <taxon>Brachionidae</taxon>
        <taxon>Brachionus</taxon>
    </lineage>
</organism>
<sequence length="103" mass="12103">MFSQIADLHLTCDFYTCLEIIKINFVCEVQLINSISLFQNHINIVEYLMLELGKSVYKPKESGISLLINFEIQNRMILITNQIFQIFEPVNSVAKLFHFRFIN</sequence>
<gene>
    <name evidence="1" type="ORF">BpHYR1_001915</name>
</gene>
<reference evidence="1 2" key="1">
    <citation type="journal article" date="2018" name="Sci. Rep.">
        <title>Genomic signatures of local adaptation to the degree of environmental predictability in rotifers.</title>
        <authorList>
            <person name="Franch-Gras L."/>
            <person name="Hahn C."/>
            <person name="Garcia-Roger E.M."/>
            <person name="Carmona M.J."/>
            <person name="Serra M."/>
            <person name="Gomez A."/>
        </authorList>
    </citation>
    <scope>NUCLEOTIDE SEQUENCE [LARGE SCALE GENOMIC DNA]</scope>
    <source>
        <strain evidence="1">HYR1</strain>
    </source>
</reference>
<evidence type="ECO:0000313" key="2">
    <source>
        <dbReference type="Proteomes" id="UP000276133"/>
    </source>
</evidence>
<dbReference type="AlphaFoldDB" id="A0A3M7SCQ1"/>
<dbReference type="Proteomes" id="UP000276133">
    <property type="component" value="Unassembled WGS sequence"/>
</dbReference>
<accession>A0A3M7SCQ1</accession>
<name>A0A3M7SCQ1_BRAPC</name>
<evidence type="ECO:0000313" key="1">
    <source>
        <dbReference type="EMBL" id="RNA33566.1"/>
    </source>
</evidence>
<proteinExistence type="predicted"/>
<keyword evidence="2" id="KW-1185">Reference proteome</keyword>
<protein>
    <submittedName>
        <fullName evidence="1">Uncharacterized protein</fullName>
    </submittedName>
</protein>